<dbReference type="Pfam" id="PF01565">
    <property type="entry name" value="FAD_binding_4"/>
    <property type="match status" value="1"/>
</dbReference>
<gene>
    <name evidence="6" type="ORF">ENKNEFLB_04214</name>
</gene>
<dbReference type="Proteomes" id="UP000679307">
    <property type="component" value="Chromosome"/>
</dbReference>
<dbReference type="Gene3D" id="3.30.43.10">
    <property type="entry name" value="Uridine Diphospho-n-acetylenolpyruvylglucosamine Reductase, domain 2"/>
    <property type="match status" value="1"/>
</dbReference>
<dbReference type="EMBL" id="CP075371">
    <property type="protein sequence ID" value="QVT81797.1"/>
    <property type="molecule type" value="Genomic_DNA"/>
</dbReference>
<keyword evidence="3" id="KW-0274">FAD</keyword>
<dbReference type="PROSITE" id="PS51387">
    <property type="entry name" value="FAD_PCMH"/>
    <property type="match status" value="1"/>
</dbReference>
<dbReference type="Gene3D" id="3.30.465.10">
    <property type="match status" value="1"/>
</dbReference>
<evidence type="ECO:0000313" key="7">
    <source>
        <dbReference type="Proteomes" id="UP000679307"/>
    </source>
</evidence>
<evidence type="ECO:0000256" key="4">
    <source>
        <dbReference type="ARBA" id="ARBA00023002"/>
    </source>
</evidence>
<dbReference type="InterPro" id="IPR016169">
    <property type="entry name" value="FAD-bd_PCMH_sub2"/>
</dbReference>
<dbReference type="SUPFAM" id="SSF55103">
    <property type="entry name" value="FAD-linked oxidases, C-terminal domain"/>
    <property type="match status" value="1"/>
</dbReference>
<organism evidence="6 7">
    <name type="scientific">Nocardioides aquaticus</name>
    <dbReference type="NCBI Taxonomy" id="160826"/>
    <lineage>
        <taxon>Bacteria</taxon>
        <taxon>Bacillati</taxon>
        <taxon>Actinomycetota</taxon>
        <taxon>Actinomycetes</taxon>
        <taxon>Propionibacteriales</taxon>
        <taxon>Nocardioidaceae</taxon>
        <taxon>Nocardioides</taxon>
    </lineage>
</organism>
<dbReference type="Gene3D" id="1.10.45.10">
    <property type="entry name" value="Vanillyl-alcohol Oxidase, Chain A, domain 4"/>
    <property type="match status" value="1"/>
</dbReference>
<dbReference type="InterPro" id="IPR036318">
    <property type="entry name" value="FAD-bd_PCMH-like_sf"/>
</dbReference>
<protein>
    <submittedName>
        <fullName evidence="6">FAD-linked oxidoreductase</fullName>
        <ecNumber evidence="6">1.-.-.-</ecNumber>
    </submittedName>
</protein>
<feature type="domain" description="FAD-binding PCMH-type" evidence="5">
    <location>
        <begin position="41"/>
        <end position="222"/>
    </location>
</feature>
<dbReference type="PANTHER" id="PTHR43716:SF2">
    <property type="entry name" value="BLL6224 PROTEIN"/>
    <property type="match status" value="1"/>
</dbReference>
<proteinExistence type="inferred from homology"/>
<evidence type="ECO:0000256" key="1">
    <source>
        <dbReference type="ARBA" id="ARBA00008000"/>
    </source>
</evidence>
<dbReference type="SUPFAM" id="SSF56176">
    <property type="entry name" value="FAD-binding/transporter-associated domain-like"/>
    <property type="match status" value="1"/>
</dbReference>
<evidence type="ECO:0000256" key="2">
    <source>
        <dbReference type="ARBA" id="ARBA00022630"/>
    </source>
</evidence>
<dbReference type="InterPro" id="IPR004113">
    <property type="entry name" value="FAD-bd_oxidored_4_C"/>
</dbReference>
<dbReference type="InterPro" id="IPR006094">
    <property type="entry name" value="Oxid_FAD_bind_N"/>
</dbReference>
<name>A0ABX8EQS1_9ACTN</name>
<dbReference type="InterPro" id="IPR016171">
    <property type="entry name" value="Vanillyl_alc_oxidase_C-sub2"/>
</dbReference>
<reference evidence="6 7" key="1">
    <citation type="submission" date="2021-05" db="EMBL/GenBank/DDBJ databases">
        <title>Complete genome of Nocardioides aquaticus KCTC 9944T isolated from meromictic and hypersaline Ekho Lake, Antarctica.</title>
        <authorList>
            <person name="Hwang K."/>
            <person name="Kim K.M."/>
            <person name="Choe H."/>
        </authorList>
    </citation>
    <scope>NUCLEOTIDE SEQUENCE [LARGE SCALE GENOMIC DNA]</scope>
    <source>
        <strain evidence="6 7">KCTC 9944</strain>
    </source>
</reference>
<dbReference type="InterPro" id="IPR016164">
    <property type="entry name" value="FAD-linked_Oxase-like_C"/>
</dbReference>
<evidence type="ECO:0000256" key="3">
    <source>
        <dbReference type="ARBA" id="ARBA00022827"/>
    </source>
</evidence>
<dbReference type="PANTHER" id="PTHR43716">
    <property type="entry name" value="D-2-HYDROXYGLUTARATE DEHYDROGENASE, MITOCHONDRIAL"/>
    <property type="match status" value="1"/>
</dbReference>
<keyword evidence="7" id="KW-1185">Reference proteome</keyword>
<dbReference type="GO" id="GO:0016491">
    <property type="term" value="F:oxidoreductase activity"/>
    <property type="evidence" value="ECO:0007669"/>
    <property type="project" value="UniProtKB-KW"/>
</dbReference>
<sequence length="473" mass="48432">MTVPDRLLDALTTALGSAGVLTAAASPDDVAGHVVDWRGAHRGSTPAVLRPGSTADVATAVRLCHEAGVALVPQGGNTGLCGGCVPDGSGSQLVLWLGRMRAVRDVDPVGGSATVEAGVTLRGLQDAAAGVGRLFPLSLGSEGTATVGGVLATNAGGTGVLRYGMMRDLTLGLEVVLPDGQVWDGLRALRKDNTGYDLKQLFVGAEGTLGVITAATVRLLPATPARATAWVAVHDVAAAVALLAVAQEHAAGDLTTFEVVSREAVGLVLDHAPGARDPFSAAHPWYVLVELAGSVTETLGTRLEEVLVAADERGLVADAVVAGGPAQRTALWLLREGVSEVQGHAGPSLKHDVTVPIAALPALVAATDRALEAVLPGVRRITYGHVGDGNLHHNLSKPVGAPDAVLRDRADALSAAIYDEVTRLGGSISAEHGLGSAKRDLADVYGDPVERELMRTVKRALDPRGLMNPGKVV</sequence>
<evidence type="ECO:0000259" key="5">
    <source>
        <dbReference type="PROSITE" id="PS51387"/>
    </source>
</evidence>
<evidence type="ECO:0000313" key="6">
    <source>
        <dbReference type="EMBL" id="QVT81797.1"/>
    </source>
</evidence>
<dbReference type="EC" id="1.-.-.-" evidence="6"/>
<dbReference type="Gene3D" id="3.30.70.2740">
    <property type="match status" value="1"/>
</dbReference>
<dbReference type="InterPro" id="IPR016166">
    <property type="entry name" value="FAD-bd_PCMH"/>
</dbReference>
<keyword evidence="4 6" id="KW-0560">Oxidoreductase</keyword>
<dbReference type="InterPro" id="IPR051264">
    <property type="entry name" value="FAD-oxidored/transferase_4"/>
</dbReference>
<dbReference type="RefSeq" id="WP_214057109.1">
    <property type="nucleotide sequence ID" value="NZ_CP075371.1"/>
</dbReference>
<keyword evidence="2" id="KW-0285">Flavoprotein</keyword>
<dbReference type="InterPro" id="IPR016167">
    <property type="entry name" value="FAD-bd_PCMH_sub1"/>
</dbReference>
<comment type="similarity">
    <text evidence="1">Belongs to the FAD-binding oxidoreductase/transferase type 4 family.</text>
</comment>
<dbReference type="Pfam" id="PF02913">
    <property type="entry name" value="FAD-oxidase_C"/>
    <property type="match status" value="1"/>
</dbReference>
<dbReference type="Gene3D" id="3.30.70.2190">
    <property type="match status" value="1"/>
</dbReference>
<accession>A0ABX8EQS1</accession>